<dbReference type="EMBL" id="CP070371">
    <property type="protein sequence ID" value="QRZ14936.1"/>
    <property type="molecule type" value="Genomic_DNA"/>
</dbReference>
<dbReference type="PANTHER" id="PTHR48228:SF5">
    <property type="entry name" value="ALPHA-METHYLACYL-COA RACEMASE"/>
    <property type="match status" value="1"/>
</dbReference>
<gene>
    <name evidence="1" type="ORF">JWJ88_18480</name>
</gene>
<evidence type="ECO:0000313" key="1">
    <source>
        <dbReference type="EMBL" id="QRZ14936.1"/>
    </source>
</evidence>
<accession>A0ABX7JL05</accession>
<reference evidence="1 2" key="1">
    <citation type="submission" date="2021-02" db="EMBL/GenBank/DDBJ databases">
        <title>Paracoccus methylovroum sp.nov., a new methanol and methylamine utilizing methylotrophic denitrifer.</title>
        <authorList>
            <person name="Timsy T."/>
            <person name="Behrendt U."/>
            <person name="Ulrich A."/>
            <person name="Spanner T."/>
            <person name="Foesel B.U."/>
            <person name="Horn M.A."/>
            <person name="Kolb S."/>
        </authorList>
    </citation>
    <scope>NUCLEOTIDE SEQUENCE [LARGE SCALE GENOMIC DNA]</scope>
    <source>
        <strain evidence="1 2">H4-D09</strain>
    </source>
</reference>
<dbReference type="Gene3D" id="3.30.1540.10">
    <property type="entry name" value="formyl-coa transferase, domain 3"/>
    <property type="match status" value="1"/>
</dbReference>
<dbReference type="Gene3D" id="3.40.50.10540">
    <property type="entry name" value="Crotonobetainyl-coa:carnitine coa-transferase, domain 1"/>
    <property type="match status" value="1"/>
</dbReference>
<dbReference type="GO" id="GO:0016740">
    <property type="term" value="F:transferase activity"/>
    <property type="evidence" value="ECO:0007669"/>
    <property type="project" value="UniProtKB-KW"/>
</dbReference>
<dbReference type="InterPro" id="IPR050509">
    <property type="entry name" value="CoA-transferase_III"/>
</dbReference>
<keyword evidence="1" id="KW-0808">Transferase</keyword>
<dbReference type="InterPro" id="IPR023606">
    <property type="entry name" value="CoA-Trfase_III_dom_1_sf"/>
</dbReference>
<dbReference type="SUPFAM" id="SSF89796">
    <property type="entry name" value="CoA-transferase family III (CaiB/BaiF)"/>
    <property type="match status" value="1"/>
</dbReference>
<dbReference type="RefSeq" id="WP_205295902.1">
    <property type="nucleotide sequence ID" value="NZ_CP070371.1"/>
</dbReference>
<dbReference type="InterPro" id="IPR044855">
    <property type="entry name" value="CoA-Trfase_III_dom3_sf"/>
</dbReference>
<dbReference type="PANTHER" id="PTHR48228">
    <property type="entry name" value="SUCCINYL-COA--D-CITRAMALATE COA-TRANSFERASE"/>
    <property type="match status" value="1"/>
</dbReference>
<keyword evidence="2" id="KW-1185">Reference proteome</keyword>
<sequence length="407" mass="44046">MVSFPVLTDMRIIEGASFVAAPSCAMHLAQLGAEVIRIDPIGGGPDYYRWPRSSGGTSYFWEGMNKGKKSVALDLKRPEGRELAIALITAPGPGSGLFVTNFPANGFLAHEPLAARRPDLITLRVMGHADGRPAVDYTINPKVGFPLLTGPESLEDRPVNHVLPAWDLLAGMHAACALLAAERMRQQTGEGQELRLPLSDLAMATLGNLGQIAEAVEGVSRPRYGNALYGAFGRDFTTADGKRIMLVGLTAGQWRSMLRCLNIGHEVARIEHELDVSFAHDEGLRFQHRHSLFPVVEAAVAALPYEALAARLEAEGVCWSPYRSVTEALDQDPELSERNPIFAPLTHPSGATYLTPGLPTQFCSLPRGHPSPAPRLGQHTGEVLSTLLGLTSAELGHLHDRRIVFLN</sequence>
<proteinExistence type="predicted"/>
<dbReference type="InterPro" id="IPR003673">
    <property type="entry name" value="CoA-Trfase_fam_III"/>
</dbReference>
<dbReference type="Proteomes" id="UP000663629">
    <property type="component" value="Chromosome 2"/>
</dbReference>
<organism evidence="1 2">
    <name type="scientific">Paracoccus methylovorus</name>
    <dbReference type="NCBI Taxonomy" id="2812658"/>
    <lineage>
        <taxon>Bacteria</taxon>
        <taxon>Pseudomonadati</taxon>
        <taxon>Pseudomonadota</taxon>
        <taxon>Alphaproteobacteria</taxon>
        <taxon>Rhodobacterales</taxon>
        <taxon>Paracoccaceae</taxon>
        <taxon>Paracoccus</taxon>
    </lineage>
</organism>
<evidence type="ECO:0000313" key="2">
    <source>
        <dbReference type="Proteomes" id="UP000663629"/>
    </source>
</evidence>
<protein>
    <submittedName>
        <fullName evidence="1">CoA transferase</fullName>
    </submittedName>
</protein>
<name>A0ABX7JL05_9RHOB</name>
<dbReference type="Pfam" id="PF02515">
    <property type="entry name" value="CoA_transf_3"/>
    <property type="match status" value="1"/>
</dbReference>